<evidence type="ECO:0000259" key="6">
    <source>
        <dbReference type="Pfam" id="PF01642"/>
    </source>
</evidence>
<dbReference type="GO" id="GO:0031419">
    <property type="term" value="F:cobalamin binding"/>
    <property type="evidence" value="ECO:0007669"/>
    <property type="project" value="UniProtKB-KW"/>
</dbReference>
<dbReference type="SUPFAM" id="SSF51703">
    <property type="entry name" value="Cobalamin (vitamin B12)-dependent enzymes"/>
    <property type="match status" value="1"/>
</dbReference>
<evidence type="ECO:0000313" key="7">
    <source>
        <dbReference type="EMBL" id="MCU9613814.1"/>
    </source>
</evidence>
<dbReference type="InterPro" id="IPR006099">
    <property type="entry name" value="MeMalonylCoA_mutase_a/b_cat"/>
</dbReference>
<dbReference type="RefSeq" id="WP_263073055.1">
    <property type="nucleotide sequence ID" value="NZ_JAOUSF010000003.1"/>
</dbReference>
<dbReference type="GO" id="GO:0046872">
    <property type="term" value="F:metal ion binding"/>
    <property type="evidence" value="ECO:0007669"/>
    <property type="project" value="InterPro"/>
</dbReference>
<comment type="caution">
    <text evidence="7">The sequence shown here is derived from an EMBL/GenBank/DDBJ whole genome shotgun (WGS) entry which is preliminary data.</text>
</comment>
<proteinExistence type="inferred from homology"/>
<evidence type="ECO:0000256" key="5">
    <source>
        <dbReference type="ARBA" id="ARBA00023285"/>
    </source>
</evidence>
<comment type="cofactor">
    <cofactor evidence="1">
        <name>adenosylcob(III)alamin</name>
        <dbReference type="ChEBI" id="CHEBI:18408"/>
    </cofactor>
</comment>
<protein>
    <submittedName>
        <fullName evidence="7">Methylmalonyl-CoA mutase family protein</fullName>
    </submittedName>
</protein>
<dbReference type="InterPro" id="IPR016176">
    <property type="entry name" value="Cbl-dep_enz_cat"/>
</dbReference>
<evidence type="ECO:0000313" key="8">
    <source>
        <dbReference type="Proteomes" id="UP001209318"/>
    </source>
</evidence>
<dbReference type="SUPFAM" id="SSF52242">
    <property type="entry name" value="Cobalamin (vitamin B12)-binding domain"/>
    <property type="match status" value="1"/>
</dbReference>
<dbReference type="GO" id="GO:0016866">
    <property type="term" value="F:intramolecular transferase activity"/>
    <property type="evidence" value="ECO:0007669"/>
    <property type="project" value="InterPro"/>
</dbReference>
<reference evidence="7" key="1">
    <citation type="submission" date="2022-10" db="EMBL/GenBank/DDBJ databases">
        <title>Description of Fervidibacillus gen. nov. in the family Fervidibacillaceae fam. nov. with two species, Fervidibacillus albus sp. nov., and Fervidibacillus halotolerans sp. nov., isolated from tidal flat sediments.</title>
        <authorList>
            <person name="Kwon K.K."/>
            <person name="Yang S.-H."/>
        </authorList>
    </citation>
    <scope>NUCLEOTIDE SEQUENCE</scope>
    <source>
        <strain evidence="7">JCM 19140</strain>
    </source>
</reference>
<feature type="domain" description="Methylmalonyl-CoA mutase alpha/beta chain catalytic" evidence="6">
    <location>
        <begin position="114"/>
        <end position="450"/>
    </location>
</feature>
<evidence type="ECO:0000256" key="3">
    <source>
        <dbReference type="ARBA" id="ARBA00022628"/>
    </source>
</evidence>
<evidence type="ECO:0000256" key="4">
    <source>
        <dbReference type="ARBA" id="ARBA00023235"/>
    </source>
</evidence>
<keyword evidence="5" id="KW-0170">Cobalt</keyword>
<dbReference type="InterPro" id="IPR036724">
    <property type="entry name" value="Cobalamin-bd_sf"/>
</dbReference>
<name>A0AAE3IVT3_9BACI</name>
<accession>A0AAE3IVT3</accession>
<dbReference type="Pfam" id="PF01642">
    <property type="entry name" value="MM_CoA_mutase"/>
    <property type="match status" value="1"/>
</dbReference>
<dbReference type="PANTHER" id="PTHR48101:SF1">
    <property type="entry name" value="METHYLMALONYL-COA MUTASE, LARGE SUBUNIT"/>
    <property type="match status" value="1"/>
</dbReference>
<dbReference type="Proteomes" id="UP001209318">
    <property type="component" value="Unassembled WGS sequence"/>
</dbReference>
<dbReference type="EMBL" id="JAOUSF010000003">
    <property type="protein sequence ID" value="MCU9613814.1"/>
    <property type="molecule type" value="Genomic_DNA"/>
</dbReference>
<gene>
    <name evidence="7" type="ORF">OEV98_09595</name>
</gene>
<keyword evidence="8" id="KW-1185">Reference proteome</keyword>
<keyword evidence="3" id="KW-0846">Cobalamin</keyword>
<dbReference type="AlphaFoldDB" id="A0AAE3IVT3"/>
<organism evidence="7 8">
    <name type="scientific">Perspicuibacillus lycopersici</name>
    <dbReference type="NCBI Taxonomy" id="1325689"/>
    <lineage>
        <taxon>Bacteria</taxon>
        <taxon>Bacillati</taxon>
        <taxon>Bacillota</taxon>
        <taxon>Bacilli</taxon>
        <taxon>Bacillales</taxon>
        <taxon>Bacillaceae</taxon>
        <taxon>Perspicuibacillus</taxon>
    </lineage>
</organism>
<sequence length="639" mass="72492">MKKVESTITDIRKYRFPVLTYEEWVKHAEKALKGKSLREYDYPLDETNKMKPLYDEGDRDNDTKQIHPIISDNPDWYLAQKVYGQTSTDINRALHNALENGQKILSFDLDPNWSVTDLQRVLKDVEVANASFFIDGKVNTIPFYPMIVEWVERTDIENQSIKGFIGGDPIAYIYQNALSKTDSEKYYQYWSNGIQYALEQLPNVKTIYVDGTMYGNAGGNVIQQLAYSLATAVEHITILHATGLSLEAIFSRLQFGFAISSNFFLEISKLRAAKYLWEKLKEAYSVTSNDGIDLYAETTIINKSQIDVYTNLLRIGGEALAAVIGQVKYLRINSFDEVTGTISDLGIRLSHNIHHIFKEEAKLAAVSDPSGGSYYIESLTKMLIEKAWHLFLQVEEAGGMLAEILNGGVQRQLEENKKQTLDDFQNRTCTLIGTNRYVNNLERLEISSQKENTLTLAVPISIPKLSAEVKKGAALGNFLKTSVKSTSSYLPISFFRLSEQYESIRNKANQYFQKHAHPLTVGMVCFGERKSWQTIADYCSDFLASGGIHTVQSQGIRHISEAEAFIKETKFPAYCFCWKDDDSNWESQILTIATLFPDKQWILTNPTSLPLQNKLEIHPKVNQQKLLTNLFQRIGGLAE</sequence>
<keyword evidence="4" id="KW-0413">Isomerase</keyword>
<dbReference type="Gene3D" id="3.40.50.280">
    <property type="entry name" value="Cobalamin-binding domain"/>
    <property type="match status" value="1"/>
</dbReference>
<evidence type="ECO:0000256" key="1">
    <source>
        <dbReference type="ARBA" id="ARBA00001922"/>
    </source>
</evidence>
<comment type="similarity">
    <text evidence="2">Belongs to the methylmalonyl-CoA mutase family.</text>
</comment>
<dbReference type="Gene3D" id="3.20.20.240">
    <property type="entry name" value="Methylmalonyl-CoA mutase"/>
    <property type="match status" value="1"/>
</dbReference>
<dbReference type="PANTHER" id="PTHR48101">
    <property type="entry name" value="METHYLMALONYL-COA MUTASE, MITOCHONDRIAL-RELATED"/>
    <property type="match status" value="1"/>
</dbReference>
<evidence type="ECO:0000256" key="2">
    <source>
        <dbReference type="ARBA" id="ARBA00008465"/>
    </source>
</evidence>